<gene>
    <name evidence="3" type="ORF">MSAN_01277000</name>
</gene>
<feature type="chain" id="PRO_5034381642" evidence="1">
    <location>
        <begin position="23"/>
        <end position="801"/>
    </location>
</feature>
<keyword evidence="4" id="KW-1185">Reference proteome</keyword>
<dbReference type="PANTHER" id="PTHR33928:SF2">
    <property type="entry name" value="PECTATE LYASE SUPERFAMILY PROTEIN DOMAIN-CONTAINING PROTEIN-RELATED"/>
    <property type="match status" value="1"/>
</dbReference>
<comment type="caution">
    <text evidence="3">The sequence shown here is derived from an EMBL/GenBank/DDBJ whole genome shotgun (WGS) entry which is preliminary data.</text>
</comment>
<dbReference type="AlphaFoldDB" id="A0A8H6YK06"/>
<sequence length="801" mass="85013">MLPTLFFAALCVALGSVTPVASLGTTCTKPLGSGNAAPGDPFWMQNIKHQGIAAFNPDPKTYQVFRNVKDFGAKGDGVTDDTAAINSAIAFGNRCQGGSDVCNSTTITPALVFFPQGTYLVSDSIVSLYYTVIAGDATNLPTILAASNHTTNAVIDADFAGYYVNQNNFFHSVRNLVLDLTQIPAGLQATGIHWQVSQTTSLMNIVINLSTAAGTQHQGIYMENGSGGFLGDVIINGGEFSQFMKMQGLKIVDRAIWHAITLTRFRFTVRNVTVNNAQIAVSAFWNWGWTFQGVNINNCGAIIDATVTNTPIFVRMGEASDGELLGAGSLVLNNINLSNVSTAIGVVDGTVVLAGGSGKMTIASWGQGNIYKGSNGNGTYTQGAIAAPPKPAVLLDDSGKIFGKGHPQYATYAVSDFVSVRDHGAKGDGKTDDTLALQAVFDAYAGCKIIFVDAGTYVVTSTLRIPAGAQVVGEAWSVIAGKGPVFQDQSNPQVVVQVGAPGSIGIMEITDIIFNTMGPVLCKQLPGAIVVEWNVKHTPAGVTGMWDSHIRLGGAAGTNLESNCPTDGSGGIDNCYAAFLGLHLTASSTAYLEGTWVWLADHDLDGTGNPMITLYSGRGILSESAGPVWMIGTAAEHHVIYQYNLQGAKNHYMGLIQTETPYFQPTPVAPSPFRVNSAFKDPSFDGVSSAWALNVAGSSNILVFGAGLYSFYSNYDQTCLTPVNCQDQIVNIDSTSSVYIYSLQTIGTTWQLSIDETGVVNQANNSNGFAQTVTSWTKGESTLEFWNQVENGVKWVLEWLY</sequence>
<evidence type="ECO:0000313" key="4">
    <source>
        <dbReference type="Proteomes" id="UP000623467"/>
    </source>
</evidence>
<dbReference type="InterPro" id="IPR011050">
    <property type="entry name" value="Pectin_lyase_fold/virulence"/>
</dbReference>
<dbReference type="CDD" id="cd23668">
    <property type="entry name" value="GH55_beta13glucanase-like"/>
    <property type="match status" value="1"/>
</dbReference>
<accession>A0A8H6YK06</accession>
<dbReference type="Pfam" id="PF12708">
    <property type="entry name" value="Pect-lyase_RHGA_epim"/>
    <property type="match status" value="2"/>
</dbReference>
<name>A0A8H6YK06_9AGAR</name>
<dbReference type="SUPFAM" id="SSF51126">
    <property type="entry name" value="Pectin lyase-like"/>
    <property type="match status" value="2"/>
</dbReference>
<dbReference type="GO" id="GO:0004650">
    <property type="term" value="F:polygalacturonase activity"/>
    <property type="evidence" value="ECO:0007669"/>
    <property type="project" value="InterPro"/>
</dbReference>
<evidence type="ECO:0000259" key="2">
    <source>
        <dbReference type="Pfam" id="PF12708"/>
    </source>
</evidence>
<feature type="domain" description="Rhamnogalacturonase A/B/Epimerase-like pectate lyase" evidence="2">
    <location>
        <begin position="417"/>
        <end position="476"/>
    </location>
</feature>
<dbReference type="EMBL" id="JACAZH010000009">
    <property type="protein sequence ID" value="KAF7359345.1"/>
    <property type="molecule type" value="Genomic_DNA"/>
</dbReference>
<feature type="domain" description="Rhamnogalacturonase A/B/Epimerase-like pectate lyase" evidence="2">
    <location>
        <begin position="65"/>
        <end position="301"/>
    </location>
</feature>
<dbReference type="FunFam" id="2.160.20.10:FF:000049">
    <property type="entry name" value="Putative exo-beta-1,3-glucanase"/>
    <property type="match status" value="1"/>
</dbReference>
<reference evidence="3" key="1">
    <citation type="submission" date="2020-05" db="EMBL/GenBank/DDBJ databases">
        <title>Mycena genomes resolve the evolution of fungal bioluminescence.</title>
        <authorList>
            <person name="Tsai I.J."/>
        </authorList>
    </citation>
    <scope>NUCLEOTIDE SEQUENCE</scope>
    <source>
        <strain evidence="3">160909Yilan</strain>
    </source>
</reference>
<feature type="signal peptide" evidence="1">
    <location>
        <begin position="1"/>
        <end position="22"/>
    </location>
</feature>
<dbReference type="InterPro" id="IPR012334">
    <property type="entry name" value="Pectin_lyas_fold"/>
</dbReference>
<keyword evidence="1" id="KW-0732">Signal</keyword>
<dbReference type="PANTHER" id="PTHR33928">
    <property type="entry name" value="POLYGALACTURONASE QRT3"/>
    <property type="match status" value="1"/>
</dbReference>
<dbReference type="Proteomes" id="UP000623467">
    <property type="component" value="Unassembled WGS sequence"/>
</dbReference>
<proteinExistence type="predicted"/>
<organism evidence="3 4">
    <name type="scientific">Mycena sanguinolenta</name>
    <dbReference type="NCBI Taxonomy" id="230812"/>
    <lineage>
        <taxon>Eukaryota</taxon>
        <taxon>Fungi</taxon>
        <taxon>Dikarya</taxon>
        <taxon>Basidiomycota</taxon>
        <taxon>Agaricomycotina</taxon>
        <taxon>Agaricomycetes</taxon>
        <taxon>Agaricomycetidae</taxon>
        <taxon>Agaricales</taxon>
        <taxon>Marasmiineae</taxon>
        <taxon>Mycenaceae</taxon>
        <taxon>Mycena</taxon>
    </lineage>
</organism>
<dbReference type="OrthoDB" id="1046782at2759"/>
<evidence type="ECO:0000313" key="3">
    <source>
        <dbReference type="EMBL" id="KAF7359345.1"/>
    </source>
</evidence>
<dbReference type="InterPro" id="IPR039279">
    <property type="entry name" value="QRT3-like"/>
</dbReference>
<dbReference type="InterPro" id="IPR024535">
    <property type="entry name" value="RHGA/B-epi-like_pectate_lyase"/>
</dbReference>
<evidence type="ECO:0000256" key="1">
    <source>
        <dbReference type="SAM" id="SignalP"/>
    </source>
</evidence>
<dbReference type="Gene3D" id="2.160.20.10">
    <property type="entry name" value="Single-stranded right-handed beta-helix, Pectin lyase-like"/>
    <property type="match status" value="2"/>
</dbReference>
<protein>
    <submittedName>
        <fullName evidence="3">Exo-beta-1,3-glucanase</fullName>
    </submittedName>
</protein>